<reference evidence="2" key="1">
    <citation type="journal article" date="2015" name="Nature">
        <title>Complex archaea that bridge the gap between prokaryotes and eukaryotes.</title>
        <authorList>
            <person name="Spang A."/>
            <person name="Saw J.H."/>
            <person name="Jorgensen S.L."/>
            <person name="Zaremba-Niedzwiedzka K."/>
            <person name="Martijn J."/>
            <person name="Lind A.E."/>
            <person name="van Eijk R."/>
            <person name="Schleper C."/>
            <person name="Guy L."/>
            <person name="Ettema T.J."/>
        </authorList>
    </citation>
    <scope>NUCLEOTIDE SEQUENCE</scope>
</reference>
<dbReference type="InterPro" id="IPR001098">
    <property type="entry name" value="DNA-dir_DNA_pol_A_palm_dom"/>
</dbReference>
<dbReference type="AlphaFoldDB" id="A0A0F9GUV9"/>
<accession>A0A0F9GUV9</accession>
<dbReference type="SUPFAM" id="SSF56672">
    <property type="entry name" value="DNA/RNA polymerases"/>
    <property type="match status" value="1"/>
</dbReference>
<dbReference type="GO" id="GO:0006260">
    <property type="term" value="P:DNA replication"/>
    <property type="evidence" value="ECO:0007669"/>
    <property type="project" value="InterPro"/>
</dbReference>
<dbReference type="SUPFAM" id="SSF53098">
    <property type="entry name" value="Ribonuclease H-like"/>
    <property type="match status" value="1"/>
</dbReference>
<sequence length="520" mass="58968">MKIATVDIETDDLLPEVTKVWCAVVKDMSDGKITRFTPGNINSLGSFLNTFGTLRGHNIISFDLAVLKKLWGYEYHGEIEDTLLMSRLQRPDRRTPSHCKGSGPHSVKAWGTRLGHKKIDHEEWATYSPEMLHRCEEDVEIQCKIYDALIEEGSGEGWEKAHKLNNKLFTLLQKQAEYGFLVDRSLMDSSIKQLTNWIKRIDHACLPHLPIIRQIEETKKGEEYSYVKKPFLKSGELSNISKKWLREAGLQEVIVGPFSRVSFRRVNLDSNLETKNFFLSLGWKPEQWNTNNAGQRTSPKLSKDDEFQGIKGGLGKLVVKRFQCKQRASVIHGWKGSIRSDGRIPAIVSGLAATGRARHKGIVNVPGEGAFYGKIMRRMFIAKPGWVLVGTDSVGNQVRQLAARMGDPEFSSAVLDPSKDVHTETQNRCGLSSRHIAKTFFYGLIFGSGNEKAGRIVGGSAEDGRRLKENVFRGIPALRECIERLTNDWRKSARKWYNKKYRRMEWKDGYIRGLMAGHFG</sequence>
<dbReference type="InterPro" id="IPR043502">
    <property type="entry name" value="DNA/RNA_pol_sf"/>
</dbReference>
<dbReference type="InterPro" id="IPR012337">
    <property type="entry name" value="RNaseH-like_sf"/>
</dbReference>
<gene>
    <name evidence="2" type="ORF">LCGC14_2077840</name>
</gene>
<organism evidence="2">
    <name type="scientific">marine sediment metagenome</name>
    <dbReference type="NCBI Taxonomy" id="412755"/>
    <lineage>
        <taxon>unclassified sequences</taxon>
        <taxon>metagenomes</taxon>
        <taxon>ecological metagenomes</taxon>
    </lineage>
</organism>
<dbReference type="Gene3D" id="1.10.150.20">
    <property type="entry name" value="5' to 3' exonuclease, C-terminal subdomain"/>
    <property type="match status" value="1"/>
</dbReference>
<dbReference type="GO" id="GO:0003887">
    <property type="term" value="F:DNA-directed DNA polymerase activity"/>
    <property type="evidence" value="ECO:0007669"/>
    <property type="project" value="InterPro"/>
</dbReference>
<dbReference type="SMART" id="SM00482">
    <property type="entry name" value="POLAc"/>
    <property type="match status" value="1"/>
</dbReference>
<dbReference type="EMBL" id="LAZR01025055">
    <property type="protein sequence ID" value="KKL73145.1"/>
    <property type="molecule type" value="Genomic_DNA"/>
</dbReference>
<dbReference type="Pfam" id="PF00476">
    <property type="entry name" value="DNA_pol_A"/>
    <property type="match status" value="1"/>
</dbReference>
<dbReference type="Gene3D" id="3.30.420.10">
    <property type="entry name" value="Ribonuclease H-like superfamily/Ribonuclease H"/>
    <property type="match status" value="1"/>
</dbReference>
<comment type="caution">
    <text evidence="2">The sequence shown here is derived from an EMBL/GenBank/DDBJ whole genome shotgun (WGS) entry which is preliminary data.</text>
</comment>
<dbReference type="InterPro" id="IPR036397">
    <property type="entry name" value="RNaseH_sf"/>
</dbReference>
<proteinExistence type="predicted"/>
<evidence type="ECO:0000313" key="2">
    <source>
        <dbReference type="EMBL" id="KKL73145.1"/>
    </source>
</evidence>
<name>A0A0F9GUV9_9ZZZZ</name>
<feature type="domain" description="DNA-directed DNA polymerase family A palm" evidence="1">
    <location>
        <begin position="373"/>
        <end position="518"/>
    </location>
</feature>
<dbReference type="GO" id="GO:0003677">
    <property type="term" value="F:DNA binding"/>
    <property type="evidence" value="ECO:0007669"/>
    <property type="project" value="InterPro"/>
</dbReference>
<evidence type="ECO:0000259" key="1">
    <source>
        <dbReference type="SMART" id="SM00482"/>
    </source>
</evidence>
<protein>
    <recommendedName>
        <fullName evidence="1">DNA-directed DNA polymerase family A palm domain-containing protein</fullName>
    </recommendedName>
</protein>